<comment type="subcellular location">
    <subcellularLocation>
        <location evidence="1">Cytoplasm</location>
    </subcellularLocation>
</comment>
<dbReference type="InterPro" id="IPR002104">
    <property type="entry name" value="Integrase_catalytic"/>
</dbReference>
<sequence>MPSFSGHPLFDTAENLEDQGDFHRHPSIPEFFESLSIPSELLRADYEITRKFLLKYSDVQGTFVRFRSEVQRFLNYLWVTSKRTLVQTDSDVMTAYFKTLTMPPKSWISRGIYSAFQDRQGLRLPNAQWRPFAIRTTKGAAEDTVSYAITQASLNASKTALQTFFKYLLIQDYVQKNPMIGMRKRDQKVQTINDVDTETDVRRLSDMQWAYLLESLMLAADENRKYERHLFVVVTMKSLFLRVSELAPRQRQNGSTRTPVFGDFKRKFVQGEEYWAYYVFSKGDKDRTITLPDEYLPYLQRWREHLGCLTAMPVQGDNHPILPSAKGGALSKRQIQRVYEQAIMLAVDRLDTEGRSEEARQLESIRTETHYLRHTGASQAIEAGADIRHISEELGHASAAFTESVYVNSDQAMRRFAGRKRRV</sequence>
<comment type="caution">
    <text evidence="5">The sequence shown here is derived from an EMBL/GenBank/DDBJ whole genome shotgun (WGS) entry which is preliminary data.</text>
</comment>
<keyword evidence="3" id="KW-0233">DNA recombination</keyword>
<evidence type="ECO:0000313" key="6">
    <source>
        <dbReference type="Proteomes" id="UP000265903"/>
    </source>
</evidence>
<dbReference type="AlphaFoldDB" id="A0A3M2RLX2"/>
<feature type="domain" description="Tyr recombinase" evidence="4">
    <location>
        <begin position="199"/>
        <end position="419"/>
    </location>
</feature>
<dbReference type="SUPFAM" id="SSF56349">
    <property type="entry name" value="DNA breaking-rejoining enzymes"/>
    <property type="match status" value="1"/>
</dbReference>
<gene>
    <name evidence="5" type="primary">xerC_1</name>
    <name evidence="5" type="ORF">DOQ08_01037</name>
</gene>
<evidence type="ECO:0000259" key="4">
    <source>
        <dbReference type="PROSITE" id="PS51898"/>
    </source>
</evidence>
<dbReference type="InterPro" id="IPR013762">
    <property type="entry name" value="Integrase-like_cat_sf"/>
</dbReference>
<dbReference type="Pfam" id="PF00589">
    <property type="entry name" value="Phage_integrase"/>
    <property type="match status" value="1"/>
</dbReference>
<dbReference type="PROSITE" id="PS51898">
    <property type="entry name" value="TYR_RECOMBINASE"/>
    <property type="match status" value="1"/>
</dbReference>
<dbReference type="GO" id="GO:0005737">
    <property type="term" value="C:cytoplasm"/>
    <property type="evidence" value="ECO:0007669"/>
    <property type="project" value="UniProtKB-SubCell"/>
</dbReference>
<dbReference type="Proteomes" id="UP000265903">
    <property type="component" value="Unassembled WGS sequence"/>
</dbReference>
<dbReference type="PANTHER" id="PTHR30349">
    <property type="entry name" value="PHAGE INTEGRASE-RELATED"/>
    <property type="match status" value="1"/>
</dbReference>
<organism evidence="5 6">
    <name type="scientific">Marinobacter litoralis</name>
    <dbReference type="NCBI Taxonomy" id="187981"/>
    <lineage>
        <taxon>Bacteria</taxon>
        <taxon>Pseudomonadati</taxon>
        <taxon>Pseudomonadota</taxon>
        <taxon>Gammaproteobacteria</taxon>
        <taxon>Pseudomonadales</taxon>
        <taxon>Marinobacteraceae</taxon>
        <taxon>Marinobacter</taxon>
    </lineage>
</organism>
<protein>
    <submittedName>
        <fullName evidence="5">Tyrosine recombinase XerC</fullName>
    </submittedName>
</protein>
<dbReference type="GO" id="GO:0006310">
    <property type="term" value="P:DNA recombination"/>
    <property type="evidence" value="ECO:0007669"/>
    <property type="project" value="UniProtKB-KW"/>
</dbReference>
<evidence type="ECO:0000313" key="5">
    <source>
        <dbReference type="EMBL" id="RMJ06350.1"/>
    </source>
</evidence>
<dbReference type="GO" id="GO:0003677">
    <property type="term" value="F:DNA binding"/>
    <property type="evidence" value="ECO:0007669"/>
    <property type="project" value="InterPro"/>
</dbReference>
<reference evidence="5 6" key="1">
    <citation type="submission" date="2018-08" db="EMBL/GenBank/DDBJ databases">
        <title>Whole Genome Sequence of the Moderate Halophilic Marine Bacterium Marinobacter litoralis Sw-45.</title>
        <authorList>
            <person name="Musa H."/>
        </authorList>
    </citation>
    <scope>NUCLEOTIDE SEQUENCE [LARGE SCALE GENOMIC DNA]</scope>
    <source>
        <strain evidence="5 6">Sw-45</strain>
    </source>
</reference>
<dbReference type="InterPro" id="IPR011010">
    <property type="entry name" value="DNA_brk_join_enz"/>
</dbReference>
<evidence type="ECO:0000256" key="1">
    <source>
        <dbReference type="ARBA" id="ARBA00004496"/>
    </source>
</evidence>
<keyword evidence="2" id="KW-0229">DNA integration</keyword>
<dbReference type="Gene3D" id="1.10.443.10">
    <property type="entry name" value="Intergrase catalytic core"/>
    <property type="match status" value="1"/>
</dbReference>
<evidence type="ECO:0000256" key="3">
    <source>
        <dbReference type="ARBA" id="ARBA00023172"/>
    </source>
</evidence>
<dbReference type="RefSeq" id="WP_114333793.1">
    <property type="nucleotide sequence ID" value="NZ_QMDL01000001.1"/>
</dbReference>
<dbReference type="GO" id="GO:0015074">
    <property type="term" value="P:DNA integration"/>
    <property type="evidence" value="ECO:0007669"/>
    <property type="project" value="UniProtKB-KW"/>
</dbReference>
<dbReference type="OrthoDB" id="8610787at2"/>
<keyword evidence="6" id="KW-1185">Reference proteome</keyword>
<proteinExistence type="predicted"/>
<dbReference type="PANTHER" id="PTHR30349:SF77">
    <property type="entry name" value="TYROSINE RECOMBINASE XERC"/>
    <property type="match status" value="1"/>
</dbReference>
<dbReference type="EMBL" id="QMDL01000001">
    <property type="protein sequence ID" value="RMJ06350.1"/>
    <property type="molecule type" value="Genomic_DNA"/>
</dbReference>
<dbReference type="InterPro" id="IPR050090">
    <property type="entry name" value="Tyrosine_recombinase_XerCD"/>
</dbReference>
<name>A0A3M2RLX2_9GAMM</name>
<accession>A0A3M2RLX2</accession>
<evidence type="ECO:0000256" key="2">
    <source>
        <dbReference type="ARBA" id="ARBA00022908"/>
    </source>
</evidence>